<comment type="caution">
    <text evidence="2">The sequence shown here is derived from an EMBL/GenBank/DDBJ whole genome shotgun (WGS) entry which is preliminary data.</text>
</comment>
<evidence type="ECO:0000313" key="2">
    <source>
        <dbReference type="EMBL" id="RAZ80939.1"/>
    </source>
</evidence>
<feature type="domain" description="Putative component of 'biosynthetic module'" evidence="1">
    <location>
        <begin position="292"/>
        <end position="531"/>
    </location>
</feature>
<protein>
    <submittedName>
        <fullName evidence="2">Tellurium resistance protein</fullName>
    </submittedName>
</protein>
<dbReference type="RefSeq" id="WP_112221366.1">
    <property type="nucleotide sequence ID" value="NZ_CP047673.1"/>
</dbReference>
<sequence length="537" mass="62109">MVQLHPVRVRTWDPEKVGEWLNKPVVNHTETKVEEEDITYPQLLGEFTGMPLDEDDYFASIYETMEEADGRLIRLSGKMNKHIEQDRLKALQDLFEMNRKENGLSASRIVAFLDGKGLLPRLKDAGLNRRIRLVMIDVLKAFQEQSGGSTVQSSFRRVATDLVKWTFNHIEPELIKLNLEKGLPGFLWYGDATESEKWFLKLAAAYGFHIVVYDPTGEKWFGKMAGEENLHSHSFQVNAEAPPPFPEEKPKRVGTVAYRATQEVDRLLHHDDSGLYKPFQFKSYVTHSIRLKTTIDEAFMLAKERAMVRPSFSVERGVVHIPVVFAKVMGIEKDRKRFWDNIHKLTEREDTKLVRSFPFIEERKGNQQFHYRAALDKNGKLDAEKMKKANWWRYSKLPDGVQTAIGAAIARHVEKPILLPQNGESFEDLQLYAFSQSMTLPDSVIQLIQLFDYPQFVPTLLFYNEEKDGELSRADANAIALVHSFGLDNIIINPQGHQDIERWVDTESFDVHWLDERSFNEPFQEPSVVRKFLGKWL</sequence>
<keyword evidence="3" id="KW-1185">Reference proteome</keyword>
<accession>A0A365L6C7</accession>
<reference evidence="2 3" key="1">
    <citation type="submission" date="2018-06" db="EMBL/GenBank/DDBJ databases">
        <title>The draft genome sequences of strains SCU63 and S1.</title>
        <authorList>
            <person name="Gan L."/>
        </authorList>
    </citation>
    <scope>NUCLEOTIDE SEQUENCE [LARGE SCALE GENOMIC DNA]</scope>
    <source>
        <strain evidence="2 3">SCU63</strain>
    </source>
</reference>
<name>A0A365L6C7_9BACL</name>
<evidence type="ECO:0000313" key="3">
    <source>
        <dbReference type="Proteomes" id="UP000251002"/>
    </source>
</evidence>
<dbReference type="InterPro" id="IPR025647">
    <property type="entry name" value="YceG_bac"/>
</dbReference>
<dbReference type="Pfam" id="PF14266">
    <property type="entry name" value="YceG_bac"/>
    <property type="match status" value="2"/>
</dbReference>
<dbReference type="AlphaFoldDB" id="A0A365L6C7"/>
<evidence type="ECO:0000259" key="1">
    <source>
        <dbReference type="Pfam" id="PF14266"/>
    </source>
</evidence>
<gene>
    <name evidence="2" type="ORF">DP120_01225</name>
</gene>
<dbReference type="EMBL" id="QLZR01000001">
    <property type="protein sequence ID" value="RAZ80939.1"/>
    <property type="molecule type" value="Genomic_DNA"/>
</dbReference>
<dbReference type="Proteomes" id="UP000251002">
    <property type="component" value="Unassembled WGS sequence"/>
</dbReference>
<feature type="domain" description="Putative component of 'biosynthetic module'" evidence="1">
    <location>
        <begin position="32"/>
        <end position="269"/>
    </location>
</feature>
<organism evidence="2 3">
    <name type="scientific">Planococcus halotolerans</name>
    <dbReference type="NCBI Taxonomy" id="2233542"/>
    <lineage>
        <taxon>Bacteria</taxon>
        <taxon>Bacillati</taxon>
        <taxon>Bacillota</taxon>
        <taxon>Bacilli</taxon>
        <taxon>Bacillales</taxon>
        <taxon>Caryophanaceae</taxon>
        <taxon>Planococcus</taxon>
    </lineage>
</organism>
<proteinExistence type="predicted"/>